<name>A0A645G0U6_9ZZZZ</name>
<accession>A0A645G0U6</accession>
<dbReference type="InterPro" id="IPR000073">
    <property type="entry name" value="AB_hydrolase_1"/>
</dbReference>
<evidence type="ECO:0000259" key="1">
    <source>
        <dbReference type="Pfam" id="PF00561"/>
    </source>
</evidence>
<sequence length="219" mass="24600">MKLLEILNGVFDALPLWRFQLVGLSMGGALAIGYAAQHPDRVQSMVLFEPGGLGERLDAQFVTWLYIKMPGMLRILSKSYVKKDRTAVRKLLDTSYVGGSTPTDPDRLASILMDEIKGKFDCRENDMDEWQLDGVIGPFRLYWNLLDQIPRISCPTLWLRGAESKLVKQSEMERAVQLARESGQPAALTVVPHAGHILPLEQPEVVNPMVHEFLLQTAK</sequence>
<comment type="caution">
    <text evidence="2">The sequence shown here is derived from an EMBL/GenBank/DDBJ whole genome shotgun (WGS) entry which is preliminary data.</text>
</comment>
<protein>
    <submittedName>
        <fullName evidence="2">2-hydroxy-6-oxo-6-phenylhexa-2,4-dienoate hydrolase</fullName>
        <ecNumber evidence="2">3.7.1.8</ecNumber>
    </submittedName>
</protein>
<dbReference type="AlphaFoldDB" id="A0A645G0U6"/>
<organism evidence="2">
    <name type="scientific">bioreactor metagenome</name>
    <dbReference type="NCBI Taxonomy" id="1076179"/>
    <lineage>
        <taxon>unclassified sequences</taxon>
        <taxon>metagenomes</taxon>
        <taxon>ecological metagenomes</taxon>
    </lineage>
</organism>
<dbReference type="EC" id="3.7.1.8" evidence="2"/>
<dbReference type="Gene3D" id="3.40.50.1820">
    <property type="entry name" value="alpha/beta hydrolase"/>
    <property type="match status" value="1"/>
</dbReference>
<dbReference type="PRINTS" id="PR00111">
    <property type="entry name" value="ABHYDROLASE"/>
</dbReference>
<proteinExistence type="predicted"/>
<gene>
    <name evidence="2" type="primary">bphD_1</name>
    <name evidence="2" type="ORF">SDC9_167836</name>
</gene>
<dbReference type="Pfam" id="PF00561">
    <property type="entry name" value="Abhydrolase_1"/>
    <property type="match status" value="1"/>
</dbReference>
<dbReference type="InterPro" id="IPR029058">
    <property type="entry name" value="AB_hydrolase_fold"/>
</dbReference>
<evidence type="ECO:0000313" key="2">
    <source>
        <dbReference type="EMBL" id="MPN20457.1"/>
    </source>
</evidence>
<reference evidence="2" key="1">
    <citation type="submission" date="2019-08" db="EMBL/GenBank/DDBJ databases">
        <authorList>
            <person name="Kucharzyk K."/>
            <person name="Murdoch R.W."/>
            <person name="Higgins S."/>
            <person name="Loffler F."/>
        </authorList>
    </citation>
    <scope>NUCLEOTIDE SEQUENCE</scope>
</reference>
<dbReference type="GO" id="GO:0016787">
    <property type="term" value="F:hydrolase activity"/>
    <property type="evidence" value="ECO:0007669"/>
    <property type="project" value="UniProtKB-KW"/>
</dbReference>
<dbReference type="InterPro" id="IPR050266">
    <property type="entry name" value="AB_hydrolase_sf"/>
</dbReference>
<keyword evidence="2" id="KW-0378">Hydrolase</keyword>
<dbReference type="SUPFAM" id="SSF53474">
    <property type="entry name" value="alpha/beta-Hydrolases"/>
    <property type="match status" value="1"/>
</dbReference>
<dbReference type="PANTHER" id="PTHR43798">
    <property type="entry name" value="MONOACYLGLYCEROL LIPASE"/>
    <property type="match status" value="1"/>
</dbReference>
<feature type="domain" description="AB hydrolase-1" evidence="1">
    <location>
        <begin position="4"/>
        <end position="202"/>
    </location>
</feature>
<dbReference type="EMBL" id="VSSQ01068221">
    <property type="protein sequence ID" value="MPN20457.1"/>
    <property type="molecule type" value="Genomic_DNA"/>
</dbReference>